<name>A0A6N8U8S2_9FIRM</name>
<dbReference type="RefSeq" id="WP_160625668.1">
    <property type="nucleotide sequence ID" value="NZ_WUUQ01000005.1"/>
</dbReference>
<evidence type="ECO:0000313" key="1">
    <source>
        <dbReference type="EMBL" id="MXQ74281.1"/>
    </source>
</evidence>
<gene>
    <name evidence="1" type="ORF">GSF08_10120</name>
</gene>
<dbReference type="EMBL" id="WUUQ01000005">
    <property type="protein sequence ID" value="MXQ74281.1"/>
    <property type="molecule type" value="Genomic_DNA"/>
</dbReference>
<sequence>MSQTIFMRRKIAGSGQISTDKIDLFCHQIDQNDDGTYLVHWGYENHGSRTLTYASKDCHLIVHKGGAIVFPGSVPNVFLPGRHYDCFSTIVTRETIFTWKVKKICVEFRLEQYLNEKNPLY</sequence>
<reference evidence="1 2" key="2">
    <citation type="submission" date="2020-01" db="EMBL/GenBank/DDBJ databases">
        <title>Clostridiaceae sp. nov. isolated from the gut of human by culturomics.</title>
        <authorList>
            <person name="Chang Y."/>
        </authorList>
    </citation>
    <scope>NUCLEOTIDE SEQUENCE [LARGE SCALE GENOMIC DNA]</scope>
    <source>
        <strain evidence="1 2">DONG20-135</strain>
    </source>
</reference>
<protein>
    <submittedName>
        <fullName evidence="1">Uncharacterized protein</fullName>
    </submittedName>
</protein>
<comment type="caution">
    <text evidence="1">The sequence shown here is derived from an EMBL/GenBank/DDBJ whole genome shotgun (WGS) entry which is preliminary data.</text>
</comment>
<keyword evidence="2" id="KW-1185">Reference proteome</keyword>
<evidence type="ECO:0000313" key="2">
    <source>
        <dbReference type="Proteomes" id="UP000434036"/>
    </source>
</evidence>
<dbReference type="Proteomes" id="UP000434036">
    <property type="component" value="Unassembled WGS sequence"/>
</dbReference>
<reference evidence="1 2" key="1">
    <citation type="submission" date="2019-12" db="EMBL/GenBank/DDBJ databases">
        <authorList>
            <person name="Yang R."/>
        </authorList>
    </citation>
    <scope>NUCLEOTIDE SEQUENCE [LARGE SCALE GENOMIC DNA]</scope>
    <source>
        <strain evidence="1 2">DONG20-135</strain>
    </source>
</reference>
<proteinExistence type="predicted"/>
<accession>A0A6N8U8S2</accession>
<organism evidence="1 2">
    <name type="scientific">Copranaerobaculum intestinale</name>
    <dbReference type="NCBI Taxonomy" id="2692629"/>
    <lineage>
        <taxon>Bacteria</taxon>
        <taxon>Bacillati</taxon>
        <taxon>Bacillota</taxon>
        <taxon>Erysipelotrichia</taxon>
        <taxon>Erysipelotrichales</taxon>
        <taxon>Erysipelotrichaceae</taxon>
        <taxon>Copranaerobaculum</taxon>
    </lineage>
</organism>
<dbReference type="AlphaFoldDB" id="A0A6N8U8S2"/>